<reference evidence="1 2" key="1">
    <citation type="submission" date="2024-09" db="EMBL/GenBank/DDBJ databases">
        <title>Floridaenema gen nov. (Aerosakkonemataceae, Aerosakkonematales ord. nov., Cyanobacteria) from benthic tropical and subtropical fresh waters, with the description of four new species.</title>
        <authorList>
            <person name="Moretto J.A."/>
            <person name="Berthold D.E."/>
            <person name="Lefler F.W."/>
            <person name="Huang I.-S."/>
            <person name="Laughinghouse H. IV."/>
        </authorList>
    </citation>
    <scope>NUCLEOTIDE SEQUENCE [LARGE SCALE GENOMIC DNA]</scope>
    <source>
        <strain evidence="1 2">BLCC-F154</strain>
    </source>
</reference>
<protein>
    <submittedName>
        <fullName evidence="1">Uncharacterized protein</fullName>
    </submittedName>
</protein>
<organism evidence="1 2">
    <name type="scientific">Floridaenema fluviatile BLCC-F154</name>
    <dbReference type="NCBI Taxonomy" id="3153640"/>
    <lineage>
        <taxon>Bacteria</taxon>
        <taxon>Bacillati</taxon>
        <taxon>Cyanobacteriota</taxon>
        <taxon>Cyanophyceae</taxon>
        <taxon>Oscillatoriophycideae</taxon>
        <taxon>Aerosakkonematales</taxon>
        <taxon>Aerosakkonemataceae</taxon>
        <taxon>Floridanema</taxon>
        <taxon>Floridanema fluviatile</taxon>
    </lineage>
</organism>
<name>A0ABV4YFN2_9CYAN</name>
<keyword evidence="2" id="KW-1185">Reference proteome</keyword>
<evidence type="ECO:0000313" key="2">
    <source>
        <dbReference type="Proteomes" id="UP001576776"/>
    </source>
</evidence>
<dbReference type="EMBL" id="JBHFNS010000076">
    <property type="protein sequence ID" value="MFB2937572.1"/>
    <property type="molecule type" value="Genomic_DNA"/>
</dbReference>
<proteinExistence type="predicted"/>
<evidence type="ECO:0000313" key="1">
    <source>
        <dbReference type="EMBL" id="MFB2937572.1"/>
    </source>
</evidence>
<dbReference type="RefSeq" id="WP_413259060.1">
    <property type="nucleotide sequence ID" value="NZ_JBHFNS010000076.1"/>
</dbReference>
<accession>A0ABV4YFN2</accession>
<sequence length="466" mass="52514">MLQFVFTPAIQAGIASGVYEVVRNKATGELIGLVRNKVTGKFVAHAVGVVVRNSPLSPFIMAAQLALPLVQIVQTHLNSQETNRRDERVSQQVKGVSQQVEGVSLQVEEVNQQVQQLNQFIFQSLPATLGVLQASTAVIGVGVVAVAALSAVNLYQTIKLREDVKQLRLEVKDGFIDLKEALKDQGKEILERIDQVAQDIEFKHHRTILVQAYGRFLQATKLIEKAILCEDLSIRNDTLQTAQAMLANALADYNNPQLLSDTCAAGLLRRYECAWAIEQTMAMVFQMQEQPAVVSQSLSDLKNRIRKDTLTVINKCETEAELDFLFPEITRIHDHDLAVLESWQNHIDWLRTLPESELKLLESAEFNPTEIAQISNTNSTTALEIPPEIQLYESLKQKSHPESLLDQMRLMMQPELRRQYELYVSQQSAIAQHKTLTQPNLQQASNLAVANLYWYFKHREQTPAQV</sequence>
<comment type="caution">
    <text evidence="1">The sequence shown here is derived from an EMBL/GenBank/DDBJ whole genome shotgun (WGS) entry which is preliminary data.</text>
</comment>
<gene>
    <name evidence="1" type="ORF">ACE1B6_20175</name>
</gene>
<dbReference type="Proteomes" id="UP001576776">
    <property type="component" value="Unassembled WGS sequence"/>
</dbReference>